<gene>
    <name evidence="1" type="ORF">UFOPK1908_01490</name>
</gene>
<evidence type="ECO:0000313" key="1">
    <source>
        <dbReference type="EMBL" id="CAB4631458.1"/>
    </source>
</evidence>
<reference evidence="1" key="1">
    <citation type="submission" date="2020-05" db="EMBL/GenBank/DDBJ databases">
        <authorList>
            <person name="Chiriac C."/>
            <person name="Salcher M."/>
            <person name="Ghai R."/>
            <person name="Kavagutti S V."/>
        </authorList>
    </citation>
    <scope>NUCLEOTIDE SEQUENCE</scope>
</reference>
<name>A0A6J6J3U3_9ZZZZ</name>
<protein>
    <submittedName>
        <fullName evidence="1">Unannotated protein</fullName>
    </submittedName>
</protein>
<sequence length="108" mass="12140">MLIMATRTPGRIARRATLPLTDSDLADLERMKSDPSLRAALDELMQGELTTTEVTESALVHAIWVCGIRAVREHAEAKAYLDLAASFTPEEVEERRHYATRNRASWTD</sequence>
<accession>A0A6J6J3U3</accession>
<proteinExistence type="predicted"/>
<organism evidence="1">
    <name type="scientific">freshwater metagenome</name>
    <dbReference type="NCBI Taxonomy" id="449393"/>
    <lineage>
        <taxon>unclassified sequences</taxon>
        <taxon>metagenomes</taxon>
        <taxon>ecological metagenomes</taxon>
    </lineage>
</organism>
<dbReference type="AlphaFoldDB" id="A0A6J6J3U3"/>
<dbReference type="EMBL" id="CAEZVB010000112">
    <property type="protein sequence ID" value="CAB4631458.1"/>
    <property type="molecule type" value="Genomic_DNA"/>
</dbReference>